<keyword evidence="5" id="KW-1185">Reference proteome</keyword>
<evidence type="ECO:0000256" key="2">
    <source>
        <dbReference type="ARBA" id="ARBA00022840"/>
    </source>
</evidence>
<dbReference type="Gene3D" id="3.40.50.300">
    <property type="entry name" value="P-loop containing nucleotide triphosphate hydrolases"/>
    <property type="match status" value="1"/>
</dbReference>
<dbReference type="AlphaFoldDB" id="A0ABC9YWK7"/>
<dbReference type="PANTHER" id="PTHR43384">
    <property type="entry name" value="SEPTUM SITE-DETERMINING PROTEIN MIND HOMOLOG, CHLOROPLASTIC-RELATED"/>
    <property type="match status" value="1"/>
</dbReference>
<sequence length="310" mass="34078">MTVLVFSASDKGGTGRSVTSCNMAYWLSMKGYKVAYLDFDFGSPTAGGTFEISRIDNGVRDGSGLHAYLLDENGTPARLSVRSETDRLELSRSRHPSGRLVLFPGDLGGSEFTTLDERMIDRCAALFALCEQEFDVTFVDLSAGRSIALALALSATKHPQLARAVCRWLIFHRWTRQHIAAARGLVHDEHGVLATGMAWGHDRTALLNSMRYIRTAVPELNAAAGLRPAQAAWLQEQHNTLTRAANRHGMGESGILGKIPVEPMLQCREQVILDVDVAANVANAETVAAFRELTEKLMNQAVWEQVEVRR</sequence>
<dbReference type="NCBIfam" id="NF040564">
    <property type="entry name" value="SCO2523_fam"/>
    <property type="match status" value="1"/>
</dbReference>
<evidence type="ECO:0000313" key="4">
    <source>
        <dbReference type="EMBL" id="GAP29468.1"/>
    </source>
</evidence>
<organism evidence="4 5">
    <name type="scientific">Nocardia seriolae</name>
    <dbReference type="NCBI Taxonomy" id="37332"/>
    <lineage>
        <taxon>Bacteria</taxon>
        <taxon>Bacillati</taxon>
        <taxon>Actinomycetota</taxon>
        <taxon>Actinomycetes</taxon>
        <taxon>Mycobacteriales</taxon>
        <taxon>Nocardiaceae</taxon>
        <taxon>Nocardia</taxon>
    </lineage>
</organism>
<feature type="domain" description="CobQ/CobB/MinD/ParA nucleotide binding" evidence="3">
    <location>
        <begin position="7"/>
        <end position="47"/>
    </location>
</feature>
<keyword evidence="2" id="KW-0067">ATP-binding</keyword>
<name>A0ABC9YWK7_9NOCA</name>
<dbReference type="GeneID" id="93371227"/>
<evidence type="ECO:0000256" key="1">
    <source>
        <dbReference type="ARBA" id="ARBA00022741"/>
    </source>
</evidence>
<dbReference type="PANTHER" id="PTHR43384:SF6">
    <property type="entry name" value="SEPTUM SITE-DETERMINING PROTEIN MIND HOMOLOG, CHLOROPLASTIC"/>
    <property type="match status" value="1"/>
</dbReference>
<dbReference type="InterPro" id="IPR002586">
    <property type="entry name" value="CobQ/CobB/MinD/ParA_Nub-bd_dom"/>
</dbReference>
<evidence type="ECO:0000259" key="3">
    <source>
        <dbReference type="Pfam" id="PF01656"/>
    </source>
</evidence>
<protein>
    <recommendedName>
        <fullName evidence="3">CobQ/CobB/MinD/ParA nucleotide binding domain-containing protein</fullName>
    </recommendedName>
</protein>
<dbReference type="SUPFAM" id="SSF52540">
    <property type="entry name" value="P-loop containing nucleoside triphosphate hydrolases"/>
    <property type="match status" value="1"/>
</dbReference>
<reference evidence="4 5" key="2">
    <citation type="journal article" date="2016" name="Genome Announc.">
        <title>Draft Genome Sequence of Erythromycin- and Oxytetracycline-Sensitive Nocardia seriolae Strain U-1 (NBRC 110359).</title>
        <authorList>
            <person name="Imajoh M."/>
            <person name="Sukeda M."/>
            <person name="Shimizu M."/>
            <person name="Yamane J."/>
            <person name="Ohnishi K."/>
            <person name="Oshima S."/>
        </authorList>
    </citation>
    <scope>NUCLEOTIDE SEQUENCE [LARGE SCALE GENOMIC DNA]</scope>
    <source>
        <strain evidence="4 5">U-1</strain>
    </source>
</reference>
<dbReference type="Proteomes" id="UP000037179">
    <property type="component" value="Unassembled WGS sequence"/>
</dbReference>
<gene>
    <name evidence="4" type="ORF">NSK11_contig00057-0006</name>
</gene>
<dbReference type="GO" id="GO:0005524">
    <property type="term" value="F:ATP binding"/>
    <property type="evidence" value="ECO:0007669"/>
    <property type="project" value="UniProtKB-KW"/>
</dbReference>
<dbReference type="RefSeq" id="WP_228102560.1">
    <property type="nucleotide sequence ID" value="NZ_AP017900.1"/>
</dbReference>
<dbReference type="InterPro" id="IPR050625">
    <property type="entry name" value="ParA/MinD_ATPase"/>
</dbReference>
<dbReference type="EMBL" id="BBYQ01000057">
    <property type="protein sequence ID" value="GAP29468.1"/>
    <property type="molecule type" value="Genomic_DNA"/>
</dbReference>
<evidence type="ECO:0000313" key="5">
    <source>
        <dbReference type="Proteomes" id="UP000037179"/>
    </source>
</evidence>
<accession>A0ABC9YWK7</accession>
<dbReference type="InterPro" id="IPR027417">
    <property type="entry name" value="P-loop_NTPase"/>
</dbReference>
<proteinExistence type="predicted"/>
<comment type="caution">
    <text evidence="4">The sequence shown here is derived from an EMBL/GenBank/DDBJ whole genome shotgun (WGS) entry which is preliminary data.</text>
</comment>
<dbReference type="Pfam" id="PF01656">
    <property type="entry name" value="CbiA"/>
    <property type="match status" value="1"/>
</dbReference>
<reference evidence="5" key="1">
    <citation type="submission" date="2015-07" db="EMBL/GenBank/DDBJ databases">
        <title>Nocardia seriolae U-1 whole genome shotgun sequence.</title>
        <authorList>
            <person name="Imajoh M."/>
            <person name="Fukumoto Y."/>
            <person name="Sukeda M."/>
            <person name="Yamane J."/>
            <person name="Yamasaki K."/>
            <person name="Shimizu M."/>
            <person name="Ohnishi K."/>
            <person name="Oshima S."/>
        </authorList>
    </citation>
    <scope>NUCLEOTIDE SEQUENCE [LARGE SCALE GENOMIC DNA]</scope>
    <source>
        <strain evidence="5">U-1</strain>
    </source>
</reference>
<keyword evidence="1" id="KW-0547">Nucleotide-binding</keyword>